<gene>
    <name evidence="1" type="ORF">COX05_01155</name>
</gene>
<dbReference type="Gene3D" id="3.40.50.450">
    <property type="match status" value="1"/>
</dbReference>
<sequence length="194" mass="22494">MKIYFTASLSAKEKDQSIGEVYSEIVEKLEQLGHTVIADHVLDLDLDFVEKVDDEYRVNYYRTMLKNINEADIVFAEMTHSSSSIGHEVTLALEKNKAVIIATQTGEIPQIFKALKDQQVYFIEYKETSELLNRLEEELDLVKEGEDIRFNFLIPPSMVDYLEWVSKQRRVPKSVFLRNLIRGEMEKDTDYGSS</sequence>
<proteinExistence type="predicted"/>
<reference evidence="1 2" key="1">
    <citation type="submission" date="2017-09" db="EMBL/GenBank/DDBJ databases">
        <title>Depth-based differentiation of microbial function through sediment-hosted aquifers and enrichment of novel symbionts in the deep terrestrial subsurface.</title>
        <authorList>
            <person name="Probst A.J."/>
            <person name="Ladd B."/>
            <person name="Jarett J.K."/>
            <person name="Geller-Mcgrath D.E."/>
            <person name="Sieber C.M."/>
            <person name="Emerson J.B."/>
            <person name="Anantharaman K."/>
            <person name="Thomas B.C."/>
            <person name="Malmstrom R."/>
            <person name="Stieglmeier M."/>
            <person name="Klingl A."/>
            <person name="Woyke T."/>
            <person name="Ryan C.M."/>
            <person name="Banfield J.F."/>
        </authorList>
    </citation>
    <scope>NUCLEOTIDE SEQUENCE [LARGE SCALE GENOMIC DNA]</scope>
    <source>
        <strain evidence="1">CG22_combo_CG10-13_8_21_14_all_39_12</strain>
    </source>
</reference>
<dbReference type="Proteomes" id="UP000228495">
    <property type="component" value="Unassembled WGS sequence"/>
</dbReference>
<protein>
    <recommendedName>
        <fullName evidence="3">Nucleoside 2-deoxyribosyltransferase</fullName>
    </recommendedName>
</protein>
<evidence type="ECO:0008006" key="3">
    <source>
        <dbReference type="Google" id="ProtNLM"/>
    </source>
</evidence>
<name>A0A2H0BGJ2_UNCKA</name>
<organism evidence="1 2">
    <name type="scientific">candidate division WWE3 bacterium CG22_combo_CG10-13_8_21_14_all_39_12</name>
    <dbReference type="NCBI Taxonomy" id="1975094"/>
    <lineage>
        <taxon>Bacteria</taxon>
        <taxon>Katanobacteria</taxon>
    </lineage>
</organism>
<evidence type="ECO:0000313" key="1">
    <source>
        <dbReference type="EMBL" id="PIP56785.1"/>
    </source>
</evidence>
<dbReference type="EMBL" id="PCSU01000015">
    <property type="protein sequence ID" value="PIP56785.1"/>
    <property type="molecule type" value="Genomic_DNA"/>
</dbReference>
<evidence type="ECO:0000313" key="2">
    <source>
        <dbReference type="Proteomes" id="UP000228495"/>
    </source>
</evidence>
<comment type="caution">
    <text evidence="1">The sequence shown here is derived from an EMBL/GenBank/DDBJ whole genome shotgun (WGS) entry which is preliminary data.</text>
</comment>
<dbReference type="AlphaFoldDB" id="A0A2H0BGJ2"/>
<accession>A0A2H0BGJ2</accession>